<dbReference type="PROSITE" id="PS50928">
    <property type="entry name" value="ABC_TM1"/>
    <property type="match status" value="1"/>
</dbReference>
<feature type="transmembrane region" description="Helical" evidence="7">
    <location>
        <begin position="106"/>
        <end position="126"/>
    </location>
</feature>
<dbReference type="Pfam" id="PF00528">
    <property type="entry name" value="BPD_transp_1"/>
    <property type="match status" value="1"/>
</dbReference>
<feature type="transmembrane region" description="Helical" evidence="7">
    <location>
        <begin position="170"/>
        <end position="190"/>
    </location>
</feature>
<dbReference type="InterPro" id="IPR000515">
    <property type="entry name" value="MetI-like"/>
</dbReference>
<dbReference type="InterPro" id="IPR035906">
    <property type="entry name" value="MetI-like_sf"/>
</dbReference>
<dbReference type="PANTHER" id="PTHR43744">
    <property type="entry name" value="ABC TRANSPORTER PERMEASE PROTEIN MG189-RELATED-RELATED"/>
    <property type="match status" value="1"/>
</dbReference>
<dbReference type="AlphaFoldDB" id="A0A7C4PK01"/>
<comment type="similarity">
    <text evidence="7">Belongs to the binding-protein-dependent transport system permease family.</text>
</comment>
<keyword evidence="3" id="KW-1003">Cell membrane</keyword>
<dbReference type="GO" id="GO:0005886">
    <property type="term" value="C:plasma membrane"/>
    <property type="evidence" value="ECO:0007669"/>
    <property type="project" value="UniProtKB-SubCell"/>
</dbReference>
<evidence type="ECO:0000256" key="5">
    <source>
        <dbReference type="ARBA" id="ARBA00022989"/>
    </source>
</evidence>
<feature type="transmembrane region" description="Helical" evidence="7">
    <location>
        <begin position="290"/>
        <end position="309"/>
    </location>
</feature>
<organism evidence="9">
    <name type="scientific">Anaerolinea thermolimosa</name>
    <dbReference type="NCBI Taxonomy" id="229919"/>
    <lineage>
        <taxon>Bacteria</taxon>
        <taxon>Bacillati</taxon>
        <taxon>Chloroflexota</taxon>
        <taxon>Anaerolineae</taxon>
        <taxon>Anaerolineales</taxon>
        <taxon>Anaerolineaceae</taxon>
        <taxon>Anaerolinea</taxon>
    </lineage>
</organism>
<dbReference type="Gene3D" id="1.10.3720.10">
    <property type="entry name" value="MetI-like"/>
    <property type="match status" value="1"/>
</dbReference>
<proteinExistence type="inferred from homology"/>
<comment type="caution">
    <text evidence="9">The sequence shown here is derived from an EMBL/GenBank/DDBJ whole genome shotgun (WGS) entry which is preliminary data.</text>
</comment>
<evidence type="ECO:0000259" key="8">
    <source>
        <dbReference type="PROSITE" id="PS50928"/>
    </source>
</evidence>
<evidence type="ECO:0000256" key="4">
    <source>
        <dbReference type="ARBA" id="ARBA00022692"/>
    </source>
</evidence>
<feature type="domain" description="ABC transmembrane type-1" evidence="8">
    <location>
        <begin position="102"/>
        <end position="298"/>
    </location>
</feature>
<sequence length="324" mass="36641">MANEETYFHQELDHRAGLESVFQVNRKSRNMMAISPATNAVLNGLMIFACLLTLIPIYVIIISSVTSEAALTKNGYRLWPEEFSTMAYTFLFSRGSIVITSYVNTIISTLAGTVLAVTMVGLYAYAISRDNFKYKTFFTFYAFFTMLFSGGLVSYYMVTRQVLQIQNSLWALFLPSAFSPFWVIVMRTFYKANVPNEIIESARIDGASEWRTFLQIVLPLSVPGLATVALFSAIGIWNNFFNCLLLVDEARYYSLQFTIYTTLNNIRFLLENADKMVGLVNVSTLPSQTFRMAMAVVTVGPIIFAYPFFQRYFIRGLTIGAIKG</sequence>
<keyword evidence="5 7" id="KW-1133">Transmembrane helix</keyword>
<evidence type="ECO:0000313" key="9">
    <source>
        <dbReference type="EMBL" id="HGS20385.1"/>
    </source>
</evidence>
<protein>
    <submittedName>
        <fullName evidence="9">Carbohydrate ABC transporter permease</fullName>
    </submittedName>
</protein>
<feature type="transmembrane region" description="Helical" evidence="7">
    <location>
        <begin position="138"/>
        <end position="158"/>
    </location>
</feature>
<keyword evidence="4 7" id="KW-0812">Transmembrane</keyword>
<dbReference type="SUPFAM" id="SSF161098">
    <property type="entry name" value="MetI-like"/>
    <property type="match status" value="1"/>
</dbReference>
<evidence type="ECO:0000256" key="7">
    <source>
        <dbReference type="RuleBase" id="RU363032"/>
    </source>
</evidence>
<dbReference type="PANTHER" id="PTHR43744:SF9">
    <property type="entry name" value="POLYGALACTURONAN_RHAMNOGALACTURONAN TRANSPORT SYSTEM PERMEASE PROTEIN YTCP"/>
    <property type="match status" value="1"/>
</dbReference>
<name>A0A7C4PK01_9CHLR</name>
<feature type="transmembrane region" description="Helical" evidence="7">
    <location>
        <begin position="211"/>
        <end position="237"/>
    </location>
</feature>
<evidence type="ECO:0000256" key="2">
    <source>
        <dbReference type="ARBA" id="ARBA00022448"/>
    </source>
</evidence>
<dbReference type="CDD" id="cd06261">
    <property type="entry name" value="TM_PBP2"/>
    <property type="match status" value="1"/>
</dbReference>
<evidence type="ECO:0000256" key="6">
    <source>
        <dbReference type="ARBA" id="ARBA00023136"/>
    </source>
</evidence>
<feature type="transmembrane region" description="Helical" evidence="7">
    <location>
        <begin position="40"/>
        <end position="62"/>
    </location>
</feature>
<evidence type="ECO:0000256" key="3">
    <source>
        <dbReference type="ARBA" id="ARBA00022475"/>
    </source>
</evidence>
<dbReference type="EMBL" id="DSYK01000038">
    <property type="protein sequence ID" value="HGS20385.1"/>
    <property type="molecule type" value="Genomic_DNA"/>
</dbReference>
<evidence type="ECO:0000256" key="1">
    <source>
        <dbReference type="ARBA" id="ARBA00004651"/>
    </source>
</evidence>
<dbReference type="GO" id="GO:0055085">
    <property type="term" value="P:transmembrane transport"/>
    <property type="evidence" value="ECO:0007669"/>
    <property type="project" value="InterPro"/>
</dbReference>
<accession>A0A7C4PK01</accession>
<gene>
    <name evidence="9" type="ORF">ENT37_00770</name>
</gene>
<keyword evidence="2 7" id="KW-0813">Transport</keyword>
<keyword evidence="6 7" id="KW-0472">Membrane</keyword>
<comment type="subcellular location">
    <subcellularLocation>
        <location evidence="1 7">Cell membrane</location>
        <topology evidence="1 7">Multi-pass membrane protein</topology>
    </subcellularLocation>
</comment>
<reference evidence="9" key="1">
    <citation type="journal article" date="2020" name="mSystems">
        <title>Genome- and Community-Level Interaction Insights into Carbon Utilization and Element Cycling Functions of Hydrothermarchaeota in Hydrothermal Sediment.</title>
        <authorList>
            <person name="Zhou Z."/>
            <person name="Liu Y."/>
            <person name="Xu W."/>
            <person name="Pan J."/>
            <person name="Luo Z.H."/>
            <person name="Li M."/>
        </authorList>
    </citation>
    <scope>NUCLEOTIDE SEQUENCE [LARGE SCALE GENOMIC DNA]</scope>
    <source>
        <strain evidence="9">SpSt-573</strain>
    </source>
</reference>